<comment type="caution">
    <text evidence="2">The sequence shown here is derived from an EMBL/GenBank/DDBJ whole genome shotgun (WGS) entry which is preliminary data.</text>
</comment>
<accession>A0AAV3YLM5</accession>
<evidence type="ECO:0000256" key="1">
    <source>
        <dbReference type="SAM" id="MobiDB-lite"/>
    </source>
</evidence>
<keyword evidence="3" id="KW-1185">Reference proteome</keyword>
<proteinExistence type="predicted"/>
<feature type="region of interest" description="Disordered" evidence="1">
    <location>
        <begin position="239"/>
        <end position="314"/>
    </location>
</feature>
<dbReference type="EMBL" id="BLXT01001278">
    <property type="protein sequence ID" value="GFN84180.1"/>
    <property type="molecule type" value="Genomic_DNA"/>
</dbReference>
<name>A0AAV3YLM5_9GAST</name>
<gene>
    <name evidence="2" type="ORF">PoB_001068600</name>
</gene>
<reference evidence="2 3" key="1">
    <citation type="journal article" date="2021" name="Elife">
        <title>Chloroplast acquisition without the gene transfer in kleptoplastic sea slugs, Plakobranchus ocellatus.</title>
        <authorList>
            <person name="Maeda T."/>
            <person name="Takahashi S."/>
            <person name="Yoshida T."/>
            <person name="Shimamura S."/>
            <person name="Takaki Y."/>
            <person name="Nagai Y."/>
            <person name="Toyoda A."/>
            <person name="Suzuki Y."/>
            <person name="Arimoto A."/>
            <person name="Ishii H."/>
            <person name="Satoh N."/>
            <person name="Nishiyama T."/>
            <person name="Hasebe M."/>
            <person name="Maruyama T."/>
            <person name="Minagawa J."/>
            <person name="Obokata J."/>
            <person name="Shigenobu S."/>
        </authorList>
    </citation>
    <scope>NUCLEOTIDE SEQUENCE [LARGE SCALE GENOMIC DNA]</scope>
</reference>
<evidence type="ECO:0000313" key="3">
    <source>
        <dbReference type="Proteomes" id="UP000735302"/>
    </source>
</evidence>
<protein>
    <submittedName>
        <fullName evidence="2">Uncharacterized protein</fullName>
    </submittedName>
</protein>
<organism evidence="2 3">
    <name type="scientific">Plakobranchus ocellatus</name>
    <dbReference type="NCBI Taxonomy" id="259542"/>
    <lineage>
        <taxon>Eukaryota</taxon>
        <taxon>Metazoa</taxon>
        <taxon>Spiralia</taxon>
        <taxon>Lophotrochozoa</taxon>
        <taxon>Mollusca</taxon>
        <taxon>Gastropoda</taxon>
        <taxon>Heterobranchia</taxon>
        <taxon>Euthyneura</taxon>
        <taxon>Panpulmonata</taxon>
        <taxon>Sacoglossa</taxon>
        <taxon>Placobranchoidea</taxon>
        <taxon>Plakobranchidae</taxon>
        <taxon>Plakobranchus</taxon>
    </lineage>
</organism>
<evidence type="ECO:0000313" key="2">
    <source>
        <dbReference type="EMBL" id="GFN84180.1"/>
    </source>
</evidence>
<sequence>MTNFFPDLSTTPTTTEQPTTKALVKDFVWTLVNVKQRVLVSHELELVIMGGPNVDNTGVILDSNNKYIRIPNIKDSCLTDPSVCIDGVTIEIVVKLTTLEENSIIFTSGGEVPDQPGITLLYRFGQVHVIVSTTLQSWYVTLPKQIIWTNNFCKVQVSWTTTTEPTTTSTAAGAATTVRPQPMSTFTGTCPAGCFSPDVCFDRSTAKATPTPTVNCITTEAEGTTTMKTVTRVIATPETTSTATTKSVTEKPTTTKTPTSKATTAKITAATSTTTTKKPPTTPKIPATTPTTPKTTPTTSTTTTTTTTTPTTTTRATTTLTTTTTPTTTTTATTTLPPCPEEPKSLVLSPEVDINNQGVLICSLAQTPSPGLEIRLTFRVQGQRRTWSQTIEAPDRGAAMPIADMGVELMNKRVRSDVYHYCDLPCLQIP</sequence>
<dbReference type="AlphaFoldDB" id="A0AAV3YLM5"/>
<dbReference type="Proteomes" id="UP000735302">
    <property type="component" value="Unassembled WGS sequence"/>
</dbReference>